<dbReference type="InterPro" id="IPR000719">
    <property type="entry name" value="Prot_kinase_dom"/>
</dbReference>
<dbReference type="EMBL" id="JAQNDL010000003">
    <property type="protein sequence ID" value="MDC0720520.1"/>
    <property type="molecule type" value="Genomic_DNA"/>
</dbReference>
<evidence type="ECO:0000256" key="1">
    <source>
        <dbReference type="ARBA" id="ARBA00022679"/>
    </source>
</evidence>
<gene>
    <name evidence="9" type="ORF">POL25_26695</name>
</gene>
<dbReference type="InterPro" id="IPR017441">
    <property type="entry name" value="Protein_kinase_ATP_BS"/>
</dbReference>
<accession>A0ABT5E3T2</accession>
<keyword evidence="1" id="KW-0808">Transferase</keyword>
<evidence type="ECO:0000256" key="3">
    <source>
        <dbReference type="ARBA" id="ARBA00022777"/>
    </source>
</evidence>
<keyword evidence="3 9" id="KW-0418">Kinase</keyword>
<dbReference type="Gene3D" id="3.30.200.20">
    <property type="entry name" value="Phosphorylase Kinase, domain 1"/>
    <property type="match status" value="1"/>
</dbReference>
<dbReference type="PROSITE" id="PS50011">
    <property type="entry name" value="PROTEIN_KINASE_DOM"/>
    <property type="match status" value="1"/>
</dbReference>
<feature type="coiled-coil region" evidence="6">
    <location>
        <begin position="46"/>
        <end position="73"/>
    </location>
</feature>
<keyword evidence="7" id="KW-0812">Transmembrane</keyword>
<dbReference type="PROSITE" id="PS00107">
    <property type="entry name" value="PROTEIN_KINASE_ATP"/>
    <property type="match status" value="1"/>
</dbReference>
<reference evidence="9 10" key="1">
    <citation type="submission" date="2022-11" db="EMBL/GenBank/DDBJ databases">
        <title>Minimal conservation of predation-associated metabolite biosynthetic gene clusters underscores biosynthetic potential of Myxococcota including descriptions for ten novel species: Archangium lansinium sp. nov., Myxococcus landrumus sp. nov., Nannocystis bai.</title>
        <authorList>
            <person name="Ahearne A."/>
            <person name="Stevens C."/>
            <person name="Dowd S."/>
        </authorList>
    </citation>
    <scope>NUCLEOTIDE SEQUENCE [LARGE SCALE GENOMIC DNA]</scope>
    <source>
        <strain evidence="9 10">BB15-2</strain>
    </source>
</reference>
<feature type="binding site" evidence="5">
    <location>
        <position position="162"/>
    </location>
    <ligand>
        <name>ATP</name>
        <dbReference type="ChEBI" id="CHEBI:30616"/>
    </ligand>
</feature>
<keyword evidence="2 5" id="KW-0547">Nucleotide-binding</keyword>
<evidence type="ECO:0000256" key="7">
    <source>
        <dbReference type="SAM" id="Phobius"/>
    </source>
</evidence>
<evidence type="ECO:0000256" key="4">
    <source>
        <dbReference type="ARBA" id="ARBA00022840"/>
    </source>
</evidence>
<comment type="caution">
    <text evidence="9">The sequence shown here is derived from an EMBL/GenBank/DDBJ whole genome shotgun (WGS) entry which is preliminary data.</text>
</comment>
<keyword evidence="6" id="KW-0175">Coiled coil</keyword>
<feature type="transmembrane region" description="Helical" evidence="7">
    <location>
        <begin position="6"/>
        <end position="24"/>
    </location>
</feature>
<evidence type="ECO:0000313" key="9">
    <source>
        <dbReference type="EMBL" id="MDC0720520.1"/>
    </source>
</evidence>
<dbReference type="GO" id="GO:0016301">
    <property type="term" value="F:kinase activity"/>
    <property type="evidence" value="ECO:0007669"/>
    <property type="project" value="UniProtKB-KW"/>
</dbReference>
<dbReference type="InterPro" id="IPR008271">
    <property type="entry name" value="Ser/Thr_kinase_AS"/>
</dbReference>
<dbReference type="Gene3D" id="1.10.510.10">
    <property type="entry name" value="Transferase(Phosphotransferase) domain 1"/>
    <property type="match status" value="1"/>
</dbReference>
<keyword evidence="7" id="KW-1133">Transmembrane helix</keyword>
<keyword evidence="10" id="KW-1185">Reference proteome</keyword>
<dbReference type="PANTHER" id="PTHR43289:SF34">
    <property type="entry name" value="SERINE_THREONINE-PROTEIN KINASE YBDM-RELATED"/>
    <property type="match status" value="1"/>
</dbReference>
<protein>
    <submittedName>
        <fullName evidence="9">Serine/threonine-protein kinase</fullName>
    </submittedName>
</protein>
<dbReference type="PROSITE" id="PS00108">
    <property type="entry name" value="PROTEIN_KINASE_ST"/>
    <property type="match status" value="1"/>
</dbReference>
<dbReference type="RefSeq" id="WP_272089029.1">
    <property type="nucleotide sequence ID" value="NZ_JAQNDL010000003.1"/>
</dbReference>
<dbReference type="PANTHER" id="PTHR43289">
    <property type="entry name" value="MITOGEN-ACTIVATED PROTEIN KINASE KINASE KINASE 20-RELATED"/>
    <property type="match status" value="1"/>
</dbReference>
<dbReference type="SUPFAM" id="SSF56112">
    <property type="entry name" value="Protein kinase-like (PK-like)"/>
    <property type="match status" value="1"/>
</dbReference>
<dbReference type="CDD" id="cd14014">
    <property type="entry name" value="STKc_PknB_like"/>
    <property type="match status" value="1"/>
</dbReference>
<evidence type="ECO:0000313" key="10">
    <source>
        <dbReference type="Proteomes" id="UP001221686"/>
    </source>
</evidence>
<evidence type="ECO:0000256" key="5">
    <source>
        <dbReference type="PROSITE-ProRule" id="PRU10141"/>
    </source>
</evidence>
<organism evidence="9 10">
    <name type="scientific">Nannocystis bainbridge</name>
    <dbReference type="NCBI Taxonomy" id="2995303"/>
    <lineage>
        <taxon>Bacteria</taxon>
        <taxon>Pseudomonadati</taxon>
        <taxon>Myxococcota</taxon>
        <taxon>Polyangia</taxon>
        <taxon>Nannocystales</taxon>
        <taxon>Nannocystaceae</taxon>
        <taxon>Nannocystis</taxon>
    </lineage>
</organism>
<keyword evidence="7" id="KW-0472">Membrane</keyword>
<keyword evidence="4 5" id="KW-0067">ATP-binding</keyword>
<dbReference type="Proteomes" id="UP001221686">
    <property type="component" value="Unassembled WGS sequence"/>
</dbReference>
<sequence length="406" mass="43759">MAEVLVPIFFFISVVLGLLGPKYLRFKHEQRMKELESGQGGDAGQLKALMEERKALVEERKILEQRVQSLETIVCNVDFELNAKLQRLAVATQSIAALGPAPAQRAAVSAAAGEAESLIAGQVRPGQRVANRFVVVRLLGAGGMGAVYLARDEQLGEEVALKVVAGLGLLDPSAADRLRREASTARRISHPNVVRLHDLGEENGLLFLSMEYVAGESLAARLKRIGALPAAQLRPIAEQLCDGLAAAHAAGVIHRDLKPANVLLAGDRQVKIIDFGIARPLAESGMTATNMVVGTPEYMAPEQVRGGQVDARTDIYALGAMLYHALTGRPPFSAPSPIALGLAHCQDPVPAPRLLRPDIPLEWEALILRALEKDPARRFQSASELREVFRVSEAPTWHGPAPTVRT</sequence>
<dbReference type="SMART" id="SM00220">
    <property type="entry name" value="S_TKc"/>
    <property type="match status" value="1"/>
</dbReference>
<evidence type="ECO:0000259" key="8">
    <source>
        <dbReference type="PROSITE" id="PS50011"/>
    </source>
</evidence>
<name>A0ABT5E3T2_9BACT</name>
<dbReference type="InterPro" id="IPR011009">
    <property type="entry name" value="Kinase-like_dom_sf"/>
</dbReference>
<feature type="domain" description="Protein kinase" evidence="8">
    <location>
        <begin position="133"/>
        <end position="390"/>
    </location>
</feature>
<proteinExistence type="predicted"/>
<evidence type="ECO:0000256" key="6">
    <source>
        <dbReference type="SAM" id="Coils"/>
    </source>
</evidence>
<evidence type="ECO:0000256" key="2">
    <source>
        <dbReference type="ARBA" id="ARBA00022741"/>
    </source>
</evidence>
<dbReference type="Pfam" id="PF00069">
    <property type="entry name" value="Pkinase"/>
    <property type="match status" value="1"/>
</dbReference>